<gene>
    <name evidence="2" type="ORF">IHQ68_03375</name>
</gene>
<name>A0ABU1DC29_9HYPH</name>
<feature type="compositionally biased region" description="Low complexity" evidence="1">
    <location>
        <begin position="448"/>
        <end position="461"/>
    </location>
</feature>
<protein>
    <submittedName>
        <fullName evidence="2">Uncharacterized protein</fullName>
    </submittedName>
</protein>
<evidence type="ECO:0000256" key="1">
    <source>
        <dbReference type="SAM" id="MobiDB-lite"/>
    </source>
</evidence>
<evidence type="ECO:0000313" key="2">
    <source>
        <dbReference type="EMBL" id="MDR4305663.1"/>
    </source>
</evidence>
<organism evidence="2 3">
    <name type="scientific">Chelatococcus sambhunathii</name>
    <dbReference type="NCBI Taxonomy" id="363953"/>
    <lineage>
        <taxon>Bacteria</taxon>
        <taxon>Pseudomonadati</taxon>
        <taxon>Pseudomonadota</taxon>
        <taxon>Alphaproteobacteria</taxon>
        <taxon>Hyphomicrobiales</taxon>
        <taxon>Chelatococcaceae</taxon>
        <taxon>Chelatococcus</taxon>
    </lineage>
</organism>
<accession>A0ABU1DC29</accession>
<feature type="region of interest" description="Disordered" evidence="1">
    <location>
        <begin position="427"/>
        <end position="461"/>
    </location>
</feature>
<comment type="caution">
    <text evidence="2">The sequence shown here is derived from an EMBL/GenBank/DDBJ whole genome shotgun (WGS) entry which is preliminary data.</text>
</comment>
<proteinExistence type="predicted"/>
<dbReference type="RefSeq" id="WP_309388846.1">
    <property type="nucleotide sequence ID" value="NZ_JADBEO010000005.1"/>
</dbReference>
<sequence length="461" mass="48896">MPIRPNPANGDPYIAQAMDNLAKAFAPLSGSDVAGYANAKATREEAARLADAWRIMNDPNATWDQRDRAAAGAKLYAPSQSRYAVDQDIVARHFAAERAAKAAEYGSDRTYAASTENNVRDNARALQTNAADNDRAVATNRLDNQRQAVTSLYQPLNPGQVAPAVPVEMMTAMGLPGIGERRGAEPILSKDQAEAQAFRTLPPEQQRAVAFGNTPIDPVLDHFTGKPIYATRPDAIGRQPAADFTKQGEAAGKIRGEIAQLPSYKNYAQAAPVYRSMMETADRDTKASDLNLIYGLAKILDPGSVVRESEIVMAQDTQGTADRLNGMVNAVIGGSRLMPEARVALMREAQSRMAAYEDIYGADLDRYGGIVDRAGLSRADVLPQLERSKPFELPQNPDAAKSAAPAAAASTAAPVKVATPAEAMKLAPGTPIELPDGSQGVVPPPAKAQPAPRAAGASGGW</sequence>
<keyword evidence="3" id="KW-1185">Reference proteome</keyword>
<dbReference type="EMBL" id="JADBEO010000005">
    <property type="protein sequence ID" value="MDR4305663.1"/>
    <property type="molecule type" value="Genomic_DNA"/>
</dbReference>
<reference evidence="2" key="1">
    <citation type="submission" date="2020-10" db="EMBL/GenBank/DDBJ databases">
        <authorList>
            <person name="Abbas A."/>
            <person name="Razzaq R."/>
            <person name="Waqas M."/>
            <person name="Abbas N."/>
            <person name="Nielsen T.K."/>
            <person name="Hansen L.H."/>
            <person name="Hussain S."/>
            <person name="Shahid M."/>
        </authorList>
    </citation>
    <scope>NUCLEOTIDE SEQUENCE</scope>
    <source>
        <strain evidence="2">S14</strain>
    </source>
</reference>
<dbReference type="Proteomes" id="UP001181622">
    <property type="component" value="Unassembled WGS sequence"/>
</dbReference>
<evidence type="ECO:0000313" key="3">
    <source>
        <dbReference type="Proteomes" id="UP001181622"/>
    </source>
</evidence>